<proteinExistence type="predicted"/>
<reference evidence="2 3" key="1">
    <citation type="submission" date="2018-02" db="EMBL/GenBank/DDBJ databases">
        <title>Five New Genomes of Indian Photorhabdus Isolates TSA.</title>
        <authorList>
            <person name="Dubay B."/>
            <person name="Somvanshi V.S."/>
        </authorList>
    </citation>
    <scope>NUCLEOTIDE SEQUENCE [LARGE SCALE GENOMIC DNA]</scope>
    <source>
        <strain evidence="2 3">H1</strain>
    </source>
</reference>
<evidence type="ECO:0000313" key="3">
    <source>
        <dbReference type="Proteomes" id="UP000239550"/>
    </source>
</evidence>
<sequence length="455" mass="50040">MGGDQRMKISNMATGKLLPVGQPMNTKKMFINKLKQDIGWMVVRCREWPIWMAMICLFVGIFSSPSVFADQSRNWNADVALKALGPERMVKRSDGVINYPAAGKATLDLFQIHSMRDMVPRTTSYDQRNLNQVRFQLRASGEIFKVPKVVSGSYECTIIAKTKYSRWIKDNDPHIQGTGIQHLTVNLDKPYPNENLSDSVQIKPENPNSEADDDLVHTRISDLYFDVSCRGVNFSWQRNPDEKVEFNRDDNSPILSVLINGEELMSWSKPSLPPIKDPVTVLDPPVCGLDAGPSTSHGGLVLMGEVLRSPGPYPAQLPTGAFSGIEGSLPMNITCTVSDKNSAGGVATLQFSAPQLADNNESIVVPGFDDALRIKVTPNKIGGNTKLAASNAMGRPVKFGPPTNPADVLYFTVGDTPNTYLSENQFFVQLWQAKALDPGTFGEFQATMNATLVVR</sequence>
<protein>
    <recommendedName>
        <fullName evidence="4">Fimbrial protein</fullName>
    </recommendedName>
</protein>
<evidence type="ECO:0000256" key="1">
    <source>
        <dbReference type="SAM" id="MobiDB-lite"/>
    </source>
</evidence>
<dbReference type="Proteomes" id="UP000239550">
    <property type="component" value="Unassembled WGS sequence"/>
</dbReference>
<accession>A0A2S8PWA8</accession>
<feature type="region of interest" description="Disordered" evidence="1">
    <location>
        <begin position="194"/>
        <end position="213"/>
    </location>
</feature>
<gene>
    <name evidence="2" type="ORF">C6H66_19925</name>
</gene>
<keyword evidence="3" id="KW-1185">Reference proteome</keyword>
<dbReference type="EMBL" id="PUWT01000060">
    <property type="protein sequence ID" value="PQQ23257.1"/>
    <property type="molecule type" value="Genomic_DNA"/>
</dbReference>
<evidence type="ECO:0000313" key="2">
    <source>
        <dbReference type="EMBL" id="PQQ23257.1"/>
    </source>
</evidence>
<name>A0A2S8PWA8_9GAMM</name>
<dbReference type="AlphaFoldDB" id="A0A2S8PWA8"/>
<organism evidence="2 3">
    <name type="scientific">Photorhabdus hindustanensis</name>
    <dbReference type="NCBI Taxonomy" id="2918802"/>
    <lineage>
        <taxon>Bacteria</taxon>
        <taxon>Pseudomonadati</taxon>
        <taxon>Pseudomonadota</taxon>
        <taxon>Gammaproteobacteria</taxon>
        <taxon>Enterobacterales</taxon>
        <taxon>Morganellaceae</taxon>
        <taxon>Photorhabdus</taxon>
    </lineage>
</organism>
<evidence type="ECO:0008006" key="4">
    <source>
        <dbReference type="Google" id="ProtNLM"/>
    </source>
</evidence>
<comment type="caution">
    <text evidence="2">The sequence shown here is derived from an EMBL/GenBank/DDBJ whole genome shotgun (WGS) entry which is preliminary data.</text>
</comment>